<reference evidence="4" key="1">
    <citation type="submission" date="2025-08" db="UniProtKB">
        <authorList>
            <consortium name="RefSeq"/>
        </authorList>
    </citation>
    <scope>IDENTIFICATION</scope>
</reference>
<name>A0ABM0JZ81_APLCA</name>
<keyword evidence="2" id="KW-0732">Signal</keyword>
<keyword evidence="1" id="KW-0812">Transmembrane</keyword>
<dbReference type="Proteomes" id="UP000694888">
    <property type="component" value="Unplaced"/>
</dbReference>
<organism evidence="3 4">
    <name type="scientific">Aplysia californica</name>
    <name type="common">California sea hare</name>
    <dbReference type="NCBI Taxonomy" id="6500"/>
    <lineage>
        <taxon>Eukaryota</taxon>
        <taxon>Metazoa</taxon>
        <taxon>Spiralia</taxon>
        <taxon>Lophotrochozoa</taxon>
        <taxon>Mollusca</taxon>
        <taxon>Gastropoda</taxon>
        <taxon>Heterobranchia</taxon>
        <taxon>Euthyneura</taxon>
        <taxon>Tectipleura</taxon>
        <taxon>Aplysiida</taxon>
        <taxon>Aplysioidea</taxon>
        <taxon>Aplysiidae</taxon>
        <taxon>Aplysia</taxon>
    </lineage>
</organism>
<keyword evidence="1" id="KW-1133">Transmembrane helix</keyword>
<feature type="transmembrane region" description="Helical" evidence="1">
    <location>
        <begin position="63"/>
        <end position="84"/>
    </location>
</feature>
<evidence type="ECO:0000313" key="4">
    <source>
        <dbReference type="RefSeq" id="XP_005105013.1"/>
    </source>
</evidence>
<proteinExistence type="predicted"/>
<dbReference type="GeneID" id="101864167"/>
<protein>
    <submittedName>
        <fullName evidence="4">Uncharacterized protein LOC101864167</fullName>
    </submittedName>
</protein>
<accession>A0ABM0JZ81</accession>
<evidence type="ECO:0000256" key="1">
    <source>
        <dbReference type="SAM" id="Phobius"/>
    </source>
</evidence>
<dbReference type="RefSeq" id="XP_005105013.1">
    <property type="nucleotide sequence ID" value="XM_005104956.3"/>
</dbReference>
<evidence type="ECO:0000256" key="2">
    <source>
        <dbReference type="SAM" id="SignalP"/>
    </source>
</evidence>
<keyword evidence="1" id="KW-0472">Membrane</keyword>
<evidence type="ECO:0000313" key="3">
    <source>
        <dbReference type="Proteomes" id="UP000694888"/>
    </source>
</evidence>
<gene>
    <name evidence="4" type="primary">LOC101864167</name>
</gene>
<feature type="chain" id="PRO_5047319771" evidence="2">
    <location>
        <begin position="20"/>
        <end position="129"/>
    </location>
</feature>
<sequence length="129" mass="13752">MSLLKNLLLLLVVLVCAGADDCEYRKPTDFYPSFKSCDNGCCGPYVTSDPCCEDDPFYTGTPFIAGTATGSVLLVLGACLSAWAKTSKENDKNKSTTTTATQQRVVSTTTTVNMPAQNAFGYPAVKASR</sequence>
<keyword evidence="3" id="KW-1185">Reference proteome</keyword>
<feature type="signal peptide" evidence="2">
    <location>
        <begin position="1"/>
        <end position="19"/>
    </location>
</feature>